<name>A0A0S3PXR3_9BRAD</name>
<evidence type="ECO:0000313" key="10">
    <source>
        <dbReference type="Proteomes" id="UP000236884"/>
    </source>
</evidence>
<evidence type="ECO:0000256" key="4">
    <source>
        <dbReference type="ARBA" id="ARBA00022824"/>
    </source>
</evidence>
<dbReference type="InterPro" id="IPR012430">
    <property type="entry name" value="TMEM43_fam"/>
</dbReference>
<proteinExistence type="predicted"/>
<feature type="compositionally biased region" description="Polar residues" evidence="7">
    <location>
        <begin position="10"/>
        <end position="24"/>
    </location>
</feature>
<protein>
    <submittedName>
        <fullName evidence="9">Uncharacterized protein</fullName>
    </submittedName>
</protein>
<evidence type="ECO:0000256" key="8">
    <source>
        <dbReference type="SAM" id="Phobius"/>
    </source>
</evidence>
<evidence type="ECO:0000256" key="2">
    <source>
        <dbReference type="ARBA" id="ARBA00004586"/>
    </source>
</evidence>
<feature type="transmembrane region" description="Helical" evidence="8">
    <location>
        <begin position="39"/>
        <end position="59"/>
    </location>
</feature>
<evidence type="ECO:0000256" key="1">
    <source>
        <dbReference type="ARBA" id="ARBA00004127"/>
    </source>
</evidence>
<reference evidence="9 10" key="1">
    <citation type="submission" date="2015-08" db="EMBL/GenBank/DDBJ databases">
        <title>Investigation of the bacterial diversity of lava forest soil.</title>
        <authorList>
            <person name="Lee J.S."/>
        </authorList>
    </citation>
    <scope>NUCLEOTIDE SEQUENCE [LARGE SCALE GENOMIC DNA]</scope>
    <source>
        <strain evidence="9 10">GJW-30</strain>
    </source>
</reference>
<organism evidence="9 10">
    <name type="scientific">Variibacter gotjawalensis</name>
    <dbReference type="NCBI Taxonomy" id="1333996"/>
    <lineage>
        <taxon>Bacteria</taxon>
        <taxon>Pseudomonadati</taxon>
        <taxon>Pseudomonadota</taxon>
        <taxon>Alphaproteobacteria</taxon>
        <taxon>Hyphomicrobiales</taxon>
        <taxon>Nitrobacteraceae</taxon>
        <taxon>Variibacter</taxon>
    </lineage>
</organism>
<dbReference type="GO" id="GO:0012505">
    <property type="term" value="C:endomembrane system"/>
    <property type="evidence" value="ECO:0007669"/>
    <property type="project" value="UniProtKB-SubCell"/>
</dbReference>
<keyword evidence="4" id="KW-0256">Endoplasmic reticulum</keyword>
<dbReference type="RefSeq" id="WP_157746766.1">
    <property type="nucleotide sequence ID" value="NZ_AP014946.1"/>
</dbReference>
<keyword evidence="5 8" id="KW-1133">Transmembrane helix</keyword>
<dbReference type="GO" id="GO:0006629">
    <property type="term" value="P:lipid metabolic process"/>
    <property type="evidence" value="ECO:0007669"/>
    <property type="project" value="TreeGrafter"/>
</dbReference>
<dbReference type="KEGG" id="vgo:GJW-30_1_03209"/>
<feature type="transmembrane region" description="Helical" evidence="8">
    <location>
        <begin position="341"/>
        <end position="370"/>
    </location>
</feature>
<feature type="transmembrane region" description="Helical" evidence="8">
    <location>
        <begin position="376"/>
        <end position="396"/>
    </location>
</feature>
<keyword evidence="10" id="KW-1185">Reference proteome</keyword>
<dbReference type="PANTHER" id="PTHR13416:SF2">
    <property type="entry name" value="TRANSMEMBRANE PROTEIN 43"/>
    <property type="match status" value="1"/>
</dbReference>
<dbReference type="PANTHER" id="PTHR13416">
    <property type="match status" value="1"/>
</dbReference>
<evidence type="ECO:0000256" key="5">
    <source>
        <dbReference type="ARBA" id="ARBA00022989"/>
    </source>
</evidence>
<evidence type="ECO:0000256" key="6">
    <source>
        <dbReference type="ARBA" id="ARBA00023136"/>
    </source>
</evidence>
<evidence type="ECO:0000256" key="7">
    <source>
        <dbReference type="SAM" id="MobiDB-lite"/>
    </source>
</evidence>
<evidence type="ECO:0000256" key="3">
    <source>
        <dbReference type="ARBA" id="ARBA00022692"/>
    </source>
</evidence>
<feature type="transmembrane region" description="Helical" evidence="8">
    <location>
        <begin position="308"/>
        <end position="329"/>
    </location>
</feature>
<dbReference type="EMBL" id="AP014946">
    <property type="protein sequence ID" value="BAT60660.1"/>
    <property type="molecule type" value="Genomic_DNA"/>
</dbReference>
<comment type="subcellular location">
    <subcellularLocation>
        <location evidence="1">Endomembrane system</location>
        <topology evidence="1">Multi-pass membrane protein</topology>
    </subcellularLocation>
    <subcellularLocation>
        <location evidence="2">Endoplasmic reticulum membrane</location>
    </subcellularLocation>
</comment>
<feature type="region of interest" description="Disordered" evidence="7">
    <location>
        <begin position="1"/>
        <end position="24"/>
    </location>
</feature>
<dbReference type="GO" id="GO:0071763">
    <property type="term" value="P:nuclear membrane organization"/>
    <property type="evidence" value="ECO:0007669"/>
    <property type="project" value="TreeGrafter"/>
</dbReference>
<dbReference type="AlphaFoldDB" id="A0A0S3PXR3"/>
<gene>
    <name evidence="9" type="ORF">GJW-30_1_03209</name>
</gene>
<dbReference type="Pfam" id="PF07787">
    <property type="entry name" value="TMEM43"/>
    <property type="match status" value="1"/>
</dbReference>
<sequence>MSDARDETFSDISNSYSENSGDSFTETTTKSWFERIKEAIVGIGIGFVLLALGIGGLFWNEGRAVQTARSLAEGGSAVVSVESNRVDPSNDGKLIHVTGPVKTTAPLADPEFGVSVMGLRLIRHVEMYQWKEEKREEKRKNLGGSEETVTTYSYKRDWDNRPVDSSRFRQADGHRNPEMRHKERDIVATDATVGAFKAGDQVLRQISASDALVLDGQLVTDVRARLKELGSVTAERIYLGADPSNPRVGDMRVTYTIARPSDISVVGQQSGGGFTSYQAKAGDRLLMATAGQKSAAEMFKAAEQLNTLITWLVRTLGTLGLLIGFMLILRPLAVLGDVVPFIGSIIGAGTGLVALLLTAIVAPIVIAFAWFFYRPLTAIIVLIVGAGVAYGIKVLASRRAASRSAPAAMPAPSAA</sequence>
<keyword evidence="6 8" id="KW-0472">Membrane</keyword>
<evidence type="ECO:0000313" key="9">
    <source>
        <dbReference type="EMBL" id="BAT60660.1"/>
    </source>
</evidence>
<dbReference type="Proteomes" id="UP000236884">
    <property type="component" value="Chromosome"/>
</dbReference>
<accession>A0A0S3PXR3</accession>
<keyword evidence="3 8" id="KW-0812">Transmembrane</keyword>